<organism evidence="1 2">
    <name type="scientific">Meganyctiphanes norvegica</name>
    <name type="common">Northern krill</name>
    <name type="synonym">Thysanopoda norvegica</name>
    <dbReference type="NCBI Taxonomy" id="48144"/>
    <lineage>
        <taxon>Eukaryota</taxon>
        <taxon>Metazoa</taxon>
        <taxon>Ecdysozoa</taxon>
        <taxon>Arthropoda</taxon>
        <taxon>Crustacea</taxon>
        <taxon>Multicrustacea</taxon>
        <taxon>Malacostraca</taxon>
        <taxon>Eumalacostraca</taxon>
        <taxon>Eucarida</taxon>
        <taxon>Euphausiacea</taxon>
        <taxon>Euphausiidae</taxon>
        <taxon>Meganyctiphanes</taxon>
    </lineage>
</organism>
<name>A0AAV2QHR7_MEGNR</name>
<dbReference type="AlphaFoldDB" id="A0AAV2QHR7"/>
<dbReference type="GO" id="GO:0019005">
    <property type="term" value="C:SCF ubiquitin ligase complex"/>
    <property type="evidence" value="ECO:0007669"/>
    <property type="project" value="TreeGrafter"/>
</dbReference>
<keyword evidence="2" id="KW-1185">Reference proteome</keyword>
<dbReference type="SMART" id="SM00367">
    <property type="entry name" value="LRR_CC"/>
    <property type="match status" value="2"/>
</dbReference>
<dbReference type="EMBL" id="CAXKWB010006733">
    <property type="protein sequence ID" value="CAL4084117.1"/>
    <property type="molecule type" value="Genomic_DNA"/>
</dbReference>
<proteinExistence type="predicted"/>
<dbReference type="InterPro" id="IPR032675">
    <property type="entry name" value="LRR_dom_sf"/>
</dbReference>
<evidence type="ECO:0000313" key="1">
    <source>
        <dbReference type="EMBL" id="CAL4084117.1"/>
    </source>
</evidence>
<evidence type="ECO:0008006" key="3">
    <source>
        <dbReference type="Google" id="ProtNLM"/>
    </source>
</evidence>
<feature type="non-terminal residue" evidence="1">
    <location>
        <position position="1"/>
    </location>
</feature>
<comment type="caution">
    <text evidence="1">The sequence shown here is derived from an EMBL/GenBank/DDBJ whole genome shotgun (WGS) entry which is preliminary data.</text>
</comment>
<gene>
    <name evidence="1" type="ORF">MNOR_LOCUS12323</name>
</gene>
<reference evidence="1 2" key="1">
    <citation type="submission" date="2024-05" db="EMBL/GenBank/DDBJ databases">
        <authorList>
            <person name="Wallberg A."/>
        </authorList>
    </citation>
    <scope>NUCLEOTIDE SEQUENCE [LARGE SCALE GENOMIC DNA]</scope>
</reference>
<accession>A0AAV2QHR7</accession>
<dbReference type="PANTHER" id="PTHR13318">
    <property type="entry name" value="PARTNER OF PAIRED, ISOFORM B-RELATED"/>
    <property type="match status" value="1"/>
</dbReference>
<dbReference type="Gene3D" id="3.80.10.10">
    <property type="entry name" value="Ribonuclease Inhibitor"/>
    <property type="match status" value="1"/>
</dbReference>
<dbReference type="InterPro" id="IPR006553">
    <property type="entry name" value="Leu-rich_rpt_Cys-con_subtyp"/>
</dbReference>
<dbReference type="GO" id="GO:0031146">
    <property type="term" value="P:SCF-dependent proteasomal ubiquitin-dependent protein catabolic process"/>
    <property type="evidence" value="ECO:0007669"/>
    <property type="project" value="TreeGrafter"/>
</dbReference>
<dbReference type="PANTHER" id="PTHR13318:SF165">
    <property type="entry name" value="F-BOX_LRR-REPEAT PROTEIN FBXL-1"/>
    <property type="match status" value="1"/>
</dbReference>
<dbReference type="SUPFAM" id="SSF52047">
    <property type="entry name" value="RNI-like"/>
    <property type="match status" value="1"/>
</dbReference>
<evidence type="ECO:0000313" key="2">
    <source>
        <dbReference type="Proteomes" id="UP001497623"/>
    </source>
</evidence>
<sequence>LSHCELITDEGIRHLGVSACSTEHLAVLELDNCPLITDASLDHLLSCHNLQRIELYDCQLITRAGIKRLKSHLPNIKVHAYFAPQTPPPSEGRSRQRYCRCCVIL</sequence>
<dbReference type="Proteomes" id="UP001497623">
    <property type="component" value="Unassembled WGS sequence"/>
</dbReference>
<protein>
    <recommendedName>
        <fullName evidence="3">F-box/LRR-repeat protein 20</fullName>
    </recommendedName>
</protein>